<accession>A0A1X9MFI0</accession>
<gene>
    <name evidence="1" type="ORF">BkAM31D_21285</name>
</gene>
<dbReference type="STRING" id="199441.BkAM31D_21285"/>
<dbReference type="Proteomes" id="UP000193006">
    <property type="component" value="Chromosome"/>
</dbReference>
<sequence length="265" mass="30600">MSNLVFIENDRVVTDSLTIAEVFDKRHADVLRDIEVQLEKLNEANEGKWGLSNFAQTQYQHPQNKQWYKKFNMSEDAFAIIAMSYVTPEAMKMKVKFLTEFKRMKEELQAKLQPKSQAEVIAMLAQFNVDQERRLVAVEEQLDKTSKKQDSITEILSLNPTEWRKKVTNLLNKIAQKLGGFEAYRNIRNQSYERLEDRARCDLSIRLKNKRSNMALEGASKSKIEKTNNLDVIAGDARLTEIYLAIVKEMAIEYDVAISQLNEGA</sequence>
<organism evidence="1 2">
    <name type="scientific">Halalkalibacter krulwichiae</name>
    <dbReference type="NCBI Taxonomy" id="199441"/>
    <lineage>
        <taxon>Bacteria</taxon>
        <taxon>Bacillati</taxon>
        <taxon>Bacillota</taxon>
        <taxon>Bacilli</taxon>
        <taxon>Bacillales</taxon>
        <taxon>Bacillaceae</taxon>
        <taxon>Halalkalibacter</taxon>
    </lineage>
</organism>
<reference evidence="1 2" key="1">
    <citation type="submission" date="2017-04" db="EMBL/GenBank/DDBJ databases">
        <title>Bacillus krulwichiae AM31D Genome sequencing and assembly.</title>
        <authorList>
            <person name="Krulwich T.A."/>
            <person name="Anastor L."/>
            <person name="Ehrlich R."/>
            <person name="Ehrlich G.D."/>
            <person name="Janto B."/>
        </authorList>
    </citation>
    <scope>NUCLEOTIDE SEQUENCE [LARGE SCALE GENOMIC DNA]</scope>
    <source>
        <strain evidence="1 2">AM31D</strain>
    </source>
</reference>
<dbReference type="Pfam" id="PF09669">
    <property type="entry name" value="Phage_pRha"/>
    <property type="match status" value="1"/>
</dbReference>
<keyword evidence="2" id="KW-1185">Reference proteome</keyword>
<dbReference type="InterPro" id="IPR014054">
    <property type="entry name" value="Phage_regulatory_Rha"/>
</dbReference>
<dbReference type="NCBIfam" id="TIGR02681">
    <property type="entry name" value="phage_pRha"/>
    <property type="match status" value="1"/>
</dbReference>
<dbReference type="RefSeq" id="WP_066160484.1">
    <property type="nucleotide sequence ID" value="NZ_CP020814.1"/>
</dbReference>
<dbReference type="KEGG" id="bkw:BkAM31D_21285"/>
<dbReference type="EMBL" id="CP020814">
    <property type="protein sequence ID" value="ARK32176.1"/>
    <property type="molecule type" value="Genomic_DNA"/>
</dbReference>
<dbReference type="AlphaFoldDB" id="A0A1X9MFI0"/>
<name>A0A1X9MFI0_9BACI</name>
<proteinExistence type="predicted"/>
<protein>
    <submittedName>
        <fullName evidence="1">Phage regulatory protein Rha (Phage_pRha)</fullName>
    </submittedName>
</protein>
<evidence type="ECO:0000313" key="2">
    <source>
        <dbReference type="Proteomes" id="UP000193006"/>
    </source>
</evidence>
<evidence type="ECO:0000313" key="1">
    <source>
        <dbReference type="EMBL" id="ARK32176.1"/>
    </source>
</evidence>